<name>A0ABD6B6M1_9EURY</name>
<evidence type="ECO:0000256" key="2">
    <source>
        <dbReference type="ARBA" id="ARBA00022475"/>
    </source>
</evidence>
<comment type="subcellular location">
    <subcellularLocation>
        <location evidence="1">Cell membrane</location>
        <topology evidence="1">Multi-pass membrane protein</topology>
    </subcellularLocation>
</comment>
<evidence type="ECO:0000313" key="8">
    <source>
        <dbReference type="EMBL" id="MFD1526444.1"/>
    </source>
</evidence>
<comment type="caution">
    <text evidence="8">The sequence shown here is derived from an EMBL/GenBank/DDBJ whole genome shotgun (WGS) entry which is preliminary data.</text>
</comment>
<keyword evidence="5 6" id="KW-0472">Membrane</keyword>
<evidence type="ECO:0000259" key="7">
    <source>
        <dbReference type="Pfam" id="PF01478"/>
    </source>
</evidence>
<sequence>MGAIASPGDLARLLAVPLLGWAALRDVRTRRVPNWVWYVLGGLGVALLALDLARAAPFAGRYARLELFRVAVSVGLVVPLSYLFWRIGGFGGADAKALMALAVLFPTYPAYYLPATLFGVSLPPVLPVEPTLVGVFSLTVLTNTVLVGALFPLALAARNALAGRIGPAMFLARVVPVHDLLHHHGRLFEDQSGFTRSGLDVDALRMYLRWRGLSLAELRAAPARYRDPESVGETFDPTDGAVDEAAVEHGEATGSEDVDADAVDDDPWAAERFLDELDGSAYGTDTETLRAGLETVSREDEVWLSPGLPFLVPMFVGLLLGLTYGDLLYGLLTAVGLA</sequence>
<dbReference type="InterPro" id="IPR000045">
    <property type="entry name" value="Prepilin_IV_endopep_pep"/>
</dbReference>
<feature type="transmembrane region" description="Helical" evidence="6">
    <location>
        <begin position="35"/>
        <end position="55"/>
    </location>
</feature>
<keyword evidence="3 6" id="KW-0812">Transmembrane</keyword>
<dbReference type="Gene3D" id="1.20.120.1220">
    <property type="match status" value="1"/>
</dbReference>
<keyword evidence="2" id="KW-1003">Cell membrane</keyword>
<dbReference type="Proteomes" id="UP001597111">
    <property type="component" value="Unassembled WGS sequence"/>
</dbReference>
<evidence type="ECO:0000313" key="9">
    <source>
        <dbReference type="Proteomes" id="UP001597111"/>
    </source>
</evidence>
<evidence type="ECO:0000256" key="4">
    <source>
        <dbReference type="ARBA" id="ARBA00022989"/>
    </source>
</evidence>
<keyword evidence="8" id="KW-0378">Hydrolase</keyword>
<dbReference type="GO" id="GO:0004190">
    <property type="term" value="F:aspartic-type endopeptidase activity"/>
    <property type="evidence" value="ECO:0007669"/>
    <property type="project" value="UniProtKB-EC"/>
</dbReference>
<reference evidence="8 9" key="1">
    <citation type="journal article" date="2019" name="Int. J. Syst. Evol. Microbiol.">
        <title>The Global Catalogue of Microorganisms (GCM) 10K type strain sequencing project: providing services to taxonomists for standard genome sequencing and annotation.</title>
        <authorList>
            <consortium name="The Broad Institute Genomics Platform"/>
            <consortium name="The Broad Institute Genome Sequencing Center for Infectious Disease"/>
            <person name="Wu L."/>
            <person name="Ma J."/>
        </authorList>
    </citation>
    <scope>NUCLEOTIDE SEQUENCE [LARGE SCALE GENOMIC DNA]</scope>
    <source>
        <strain evidence="8 9">CGMCC 1.12285</strain>
    </source>
</reference>
<dbReference type="Pfam" id="PF01478">
    <property type="entry name" value="Peptidase_A24"/>
    <property type="match status" value="1"/>
</dbReference>
<dbReference type="EC" id="3.4.23.43" evidence="8"/>
<evidence type="ECO:0000256" key="1">
    <source>
        <dbReference type="ARBA" id="ARBA00004651"/>
    </source>
</evidence>
<feature type="transmembrane region" description="Helical" evidence="6">
    <location>
        <begin position="67"/>
        <end position="85"/>
    </location>
</feature>
<feature type="transmembrane region" description="Helical" evidence="6">
    <location>
        <begin position="132"/>
        <end position="155"/>
    </location>
</feature>
<feature type="transmembrane region" description="Helical" evidence="6">
    <location>
        <begin position="97"/>
        <end position="120"/>
    </location>
</feature>
<feature type="domain" description="Prepilin type IV endopeptidase peptidase" evidence="7">
    <location>
        <begin position="14"/>
        <end position="122"/>
    </location>
</feature>
<dbReference type="EMBL" id="JBHUDH010000095">
    <property type="protein sequence ID" value="MFD1526444.1"/>
    <property type="molecule type" value="Genomic_DNA"/>
</dbReference>
<dbReference type="AlphaFoldDB" id="A0ABD6B6M1"/>
<organism evidence="8 9">
    <name type="scientific">Halolamina salina</name>
    <dbReference type="NCBI Taxonomy" id="1220023"/>
    <lineage>
        <taxon>Archaea</taxon>
        <taxon>Methanobacteriati</taxon>
        <taxon>Methanobacteriota</taxon>
        <taxon>Stenosarchaea group</taxon>
        <taxon>Halobacteria</taxon>
        <taxon>Halobacteriales</taxon>
        <taxon>Haloferacaceae</taxon>
    </lineage>
</organism>
<dbReference type="PANTHER" id="PTHR36506">
    <property type="entry name" value="PREFLAGELLIN PEPTIDASE"/>
    <property type="match status" value="1"/>
</dbReference>
<dbReference type="RefSeq" id="WP_379818462.1">
    <property type="nucleotide sequence ID" value="NZ_JBHUDH010000095.1"/>
</dbReference>
<dbReference type="InterPro" id="IPR052218">
    <property type="entry name" value="Preflagellin_Peptidase"/>
</dbReference>
<evidence type="ECO:0000256" key="6">
    <source>
        <dbReference type="SAM" id="Phobius"/>
    </source>
</evidence>
<dbReference type="PANTHER" id="PTHR36506:SF1">
    <property type="entry name" value="PREFLAGELLIN PEPTIDASE"/>
    <property type="match status" value="1"/>
</dbReference>
<proteinExistence type="predicted"/>
<gene>
    <name evidence="8" type="ORF">ACFR9S_09060</name>
</gene>
<keyword evidence="4 6" id="KW-1133">Transmembrane helix</keyword>
<feature type="transmembrane region" description="Helical" evidence="6">
    <location>
        <begin position="308"/>
        <end position="332"/>
    </location>
</feature>
<dbReference type="GO" id="GO:0005886">
    <property type="term" value="C:plasma membrane"/>
    <property type="evidence" value="ECO:0007669"/>
    <property type="project" value="UniProtKB-SubCell"/>
</dbReference>
<protein>
    <submittedName>
        <fullName evidence="8">Prepilin peptidase</fullName>
        <ecNumber evidence="8">3.4.23.43</ecNumber>
    </submittedName>
</protein>
<accession>A0ABD6B6M1</accession>
<evidence type="ECO:0000256" key="5">
    <source>
        <dbReference type="ARBA" id="ARBA00023136"/>
    </source>
</evidence>
<evidence type="ECO:0000256" key="3">
    <source>
        <dbReference type="ARBA" id="ARBA00022692"/>
    </source>
</evidence>
<keyword evidence="9" id="KW-1185">Reference proteome</keyword>